<evidence type="ECO:0000256" key="9">
    <source>
        <dbReference type="ARBA" id="ARBA00022777"/>
    </source>
</evidence>
<comment type="catalytic activity">
    <reaction evidence="1">
        <text>ATP + protein L-histidine = ADP + protein N-phospho-L-histidine.</text>
        <dbReference type="EC" id="2.7.13.3"/>
    </reaction>
</comment>
<dbReference type="Proteomes" id="UP000295064">
    <property type="component" value="Unassembled WGS sequence"/>
</dbReference>
<evidence type="ECO:0000256" key="10">
    <source>
        <dbReference type="ARBA" id="ARBA00022840"/>
    </source>
</evidence>
<evidence type="ECO:0000256" key="4">
    <source>
        <dbReference type="ARBA" id="ARBA00022475"/>
    </source>
</evidence>
<keyword evidence="12" id="KW-0902">Two-component regulatory system</keyword>
<evidence type="ECO:0000256" key="8">
    <source>
        <dbReference type="ARBA" id="ARBA00022741"/>
    </source>
</evidence>
<dbReference type="PROSITE" id="PS50109">
    <property type="entry name" value="HIS_KIN"/>
    <property type="match status" value="1"/>
</dbReference>
<dbReference type="EMBL" id="SNWX01000057">
    <property type="protein sequence ID" value="TDO70037.1"/>
    <property type="molecule type" value="Genomic_DNA"/>
</dbReference>
<dbReference type="GO" id="GO:0005524">
    <property type="term" value="F:ATP binding"/>
    <property type="evidence" value="ECO:0007669"/>
    <property type="project" value="UniProtKB-KW"/>
</dbReference>
<evidence type="ECO:0000256" key="5">
    <source>
        <dbReference type="ARBA" id="ARBA00022553"/>
    </source>
</evidence>
<dbReference type="OrthoDB" id="9809348at2"/>
<dbReference type="Pfam" id="PF02518">
    <property type="entry name" value="HATPase_c"/>
    <property type="match status" value="1"/>
</dbReference>
<dbReference type="SMART" id="SM00304">
    <property type="entry name" value="HAMP"/>
    <property type="match status" value="1"/>
</dbReference>
<dbReference type="Pfam" id="PF02743">
    <property type="entry name" value="dCache_1"/>
    <property type="match status" value="1"/>
</dbReference>
<evidence type="ECO:0000313" key="18">
    <source>
        <dbReference type="EMBL" id="TDO70037.1"/>
    </source>
</evidence>
<dbReference type="PANTHER" id="PTHR34220">
    <property type="entry name" value="SENSOR HISTIDINE KINASE YPDA"/>
    <property type="match status" value="1"/>
</dbReference>
<dbReference type="CDD" id="cd06225">
    <property type="entry name" value="HAMP"/>
    <property type="match status" value="1"/>
</dbReference>
<evidence type="ECO:0000256" key="2">
    <source>
        <dbReference type="ARBA" id="ARBA00004651"/>
    </source>
</evidence>
<evidence type="ECO:0000256" key="12">
    <source>
        <dbReference type="ARBA" id="ARBA00023012"/>
    </source>
</evidence>
<dbReference type="EC" id="2.7.13.3" evidence="3"/>
<evidence type="ECO:0000256" key="11">
    <source>
        <dbReference type="ARBA" id="ARBA00022989"/>
    </source>
</evidence>
<dbReference type="InterPro" id="IPR050640">
    <property type="entry name" value="Bact_2-comp_sensor_kinase"/>
</dbReference>
<dbReference type="InterPro" id="IPR010559">
    <property type="entry name" value="Sig_transdc_His_kin_internal"/>
</dbReference>
<feature type="transmembrane region" description="Helical" evidence="15">
    <location>
        <begin position="289"/>
        <end position="310"/>
    </location>
</feature>
<name>A0A4R6L7W7_9FIRM</name>
<dbReference type="InterPro" id="IPR036890">
    <property type="entry name" value="HATPase_C_sf"/>
</dbReference>
<keyword evidence="14" id="KW-0175">Coiled coil</keyword>
<gene>
    <name evidence="18" type="ORF">DFR79_1572</name>
</gene>
<evidence type="ECO:0000259" key="16">
    <source>
        <dbReference type="PROSITE" id="PS50109"/>
    </source>
</evidence>
<keyword evidence="10" id="KW-0067">ATP-binding</keyword>
<dbReference type="AlphaFoldDB" id="A0A4R6L7W7"/>
<accession>A0A4R6L7W7</accession>
<keyword evidence="4" id="KW-1003">Cell membrane</keyword>
<dbReference type="InterPro" id="IPR033479">
    <property type="entry name" value="dCache_1"/>
</dbReference>
<dbReference type="SMART" id="SM00387">
    <property type="entry name" value="HATPase_c"/>
    <property type="match status" value="1"/>
</dbReference>
<dbReference type="PANTHER" id="PTHR34220:SF11">
    <property type="entry name" value="SENSOR PROTEIN KINASE HPTS"/>
    <property type="match status" value="1"/>
</dbReference>
<feature type="domain" description="Histidine kinase" evidence="16">
    <location>
        <begin position="407"/>
        <end position="576"/>
    </location>
</feature>
<feature type="coiled-coil region" evidence="14">
    <location>
        <begin position="350"/>
        <end position="384"/>
    </location>
</feature>
<keyword evidence="11 15" id="KW-1133">Transmembrane helix</keyword>
<evidence type="ECO:0000256" key="6">
    <source>
        <dbReference type="ARBA" id="ARBA00022679"/>
    </source>
</evidence>
<keyword evidence="5" id="KW-0597">Phosphoprotein</keyword>
<comment type="subcellular location">
    <subcellularLocation>
        <location evidence="2">Cell membrane</location>
        <topology evidence="2">Multi-pass membrane protein</topology>
    </subcellularLocation>
</comment>
<comment type="caution">
    <text evidence="18">The sequence shown here is derived from an EMBL/GenBank/DDBJ whole genome shotgun (WGS) entry which is preliminary data.</text>
</comment>
<dbReference type="RefSeq" id="WP_133516427.1">
    <property type="nucleotide sequence ID" value="NZ_SNWX01000057.1"/>
</dbReference>
<keyword evidence="7 15" id="KW-0812">Transmembrane</keyword>
<protein>
    <recommendedName>
        <fullName evidence="3">histidine kinase</fullName>
        <ecNumber evidence="3">2.7.13.3</ecNumber>
    </recommendedName>
</protein>
<proteinExistence type="predicted"/>
<evidence type="ECO:0000256" key="14">
    <source>
        <dbReference type="SAM" id="Coils"/>
    </source>
</evidence>
<feature type="transmembrane region" description="Helical" evidence="15">
    <location>
        <begin position="12"/>
        <end position="33"/>
    </location>
</feature>
<evidence type="ECO:0000256" key="7">
    <source>
        <dbReference type="ARBA" id="ARBA00022692"/>
    </source>
</evidence>
<evidence type="ECO:0000256" key="1">
    <source>
        <dbReference type="ARBA" id="ARBA00000085"/>
    </source>
</evidence>
<feature type="domain" description="HAMP" evidence="17">
    <location>
        <begin position="310"/>
        <end position="362"/>
    </location>
</feature>
<keyword evidence="8" id="KW-0547">Nucleotide-binding</keyword>
<dbReference type="Gene3D" id="3.30.565.10">
    <property type="entry name" value="Histidine kinase-like ATPase, C-terminal domain"/>
    <property type="match status" value="1"/>
</dbReference>
<evidence type="ECO:0000256" key="15">
    <source>
        <dbReference type="SAM" id="Phobius"/>
    </source>
</evidence>
<sequence length="578" mass="66898">MKRVSFFNSLRVKLGIITIFMIGIPIIVFSLIYSQNVKNVIVKKYTESAEASVNETSEKINLILEDINKFSSLIISNQELLTMAKNHQNFSQNDFNNKLRSFITIRSDIEAIKLRIEENSYSIGVNIINEDPFIPPELKNSKGQPIWMPTKDVEIEILAGNFKKYYYTLSRKLIDYNTLNHYGYLMIDLDEIILEQSYSEIQGEENEEVFICDRNGRIISHPDKSKIGTYITLKPYGEEILSNDNGNLEYFAGEKRLAIFSTIDNNGWKVIKTIATTNLYREINDIQRFLSILGFIYGVLIITFMIIFSIRYTEPMFKMMGVIKKVEEGDLSARMPIKSNDEIGHLGYSLNNMIDEMQNLIDKLIEEEQEKKEVELEALHAQINPHFLHNTLNTIKWMAKIQGNISVSKAITSLVKLLRVSTNLSKEKITLAEEIDYLKNYMVIQRLRFNEEISLEFRIEEDCLQLKVPKLILQPIVENSIIHGLEKKSFELKIRIKVYKKEEQVFIEIIDNGPGIKKETLDNIFESESAYDKFSKVGLNNVNKRIKLYFGSEYGLNIRSKPGYGTKIIVNLPDMINY</sequence>
<dbReference type="Pfam" id="PF06580">
    <property type="entry name" value="His_kinase"/>
    <property type="match status" value="1"/>
</dbReference>
<evidence type="ECO:0000256" key="13">
    <source>
        <dbReference type="ARBA" id="ARBA00023136"/>
    </source>
</evidence>
<dbReference type="InterPro" id="IPR005467">
    <property type="entry name" value="His_kinase_dom"/>
</dbReference>
<keyword evidence="13 15" id="KW-0472">Membrane</keyword>
<dbReference type="InterPro" id="IPR003660">
    <property type="entry name" value="HAMP_dom"/>
</dbReference>
<reference evidence="18 19" key="1">
    <citation type="submission" date="2019-03" db="EMBL/GenBank/DDBJ databases">
        <title>Subsurface microbial communities from deep shales in Ohio and West Virginia, USA.</title>
        <authorList>
            <person name="Wrighton K."/>
        </authorList>
    </citation>
    <scope>NUCLEOTIDE SEQUENCE [LARGE SCALE GENOMIC DNA]</scope>
    <source>
        <strain evidence="18 19">MA284_T2</strain>
    </source>
</reference>
<dbReference type="SUPFAM" id="SSF55874">
    <property type="entry name" value="ATPase domain of HSP90 chaperone/DNA topoisomerase II/histidine kinase"/>
    <property type="match status" value="1"/>
</dbReference>
<dbReference type="GO" id="GO:0005886">
    <property type="term" value="C:plasma membrane"/>
    <property type="evidence" value="ECO:0007669"/>
    <property type="project" value="UniProtKB-SubCell"/>
</dbReference>
<dbReference type="CDD" id="cd18774">
    <property type="entry name" value="PDC2_HK_sensor"/>
    <property type="match status" value="1"/>
</dbReference>
<evidence type="ECO:0000313" key="19">
    <source>
        <dbReference type="Proteomes" id="UP000295064"/>
    </source>
</evidence>
<dbReference type="PROSITE" id="PS50885">
    <property type="entry name" value="HAMP"/>
    <property type="match status" value="1"/>
</dbReference>
<keyword evidence="6" id="KW-0808">Transferase</keyword>
<dbReference type="Gene3D" id="3.30.450.20">
    <property type="entry name" value="PAS domain"/>
    <property type="match status" value="1"/>
</dbReference>
<organism evidence="18 19">
    <name type="scientific">Halanaerobium saccharolyticum</name>
    <dbReference type="NCBI Taxonomy" id="43595"/>
    <lineage>
        <taxon>Bacteria</taxon>
        <taxon>Bacillati</taxon>
        <taxon>Bacillota</taxon>
        <taxon>Clostridia</taxon>
        <taxon>Halanaerobiales</taxon>
        <taxon>Halanaerobiaceae</taxon>
        <taxon>Halanaerobium</taxon>
    </lineage>
</organism>
<dbReference type="SUPFAM" id="SSF158472">
    <property type="entry name" value="HAMP domain-like"/>
    <property type="match status" value="1"/>
</dbReference>
<dbReference type="InterPro" id="IPR003594">
    <property type="entry name" value="HATPase_dom"/>
</dbReference>
<keyword evidence="9 18" id="KW-0418">Kinase</keyword>
<dbReference type="GO" id="GO:0000155">
    <property type="term" value="F:phosphorelay sensor kinase activity"/>
    <property type="evidence" value="ECO:0007669"/>
    <property type="project" value="InterPro"/>
</dbReference>
<dbReference type="Gene3D" id="6.10.340.10">
    <property type="match status" value="1"/>
</dbReference>
<evidence type="ECO:0000259" key="17">
    <source>
        <dbReference type="PROSITE" id="PS50885"/>
    </source>
</evidence>
<evidence type="ECO:0000256" key="3">
    <source>
        <dbReference type="ARBA" id="ARBA00012438"/>
    </source>
</evidence>
<dbReference type="Pfam" id="PF00672">
    <property type="entry name" value="HAMP"/>
    <property type="match status" value="1"/>
</dbReference>